<dbReference type="SMART" id="SM00116">
    <property type="entry name" value="CBS"/>
    <property type="match status" value="2"/>
</dbReference>
<reference evidence="4 5" key="1">
    <citation type="submission" date="2019-06" db="EMBL/GenBank/DDBJ databases">
        <title>Sequencing the genomes of 1000 actinobacteria strains.</title>
        <authorList>
            <person name="Klenk H.-P."/>
        </authorList>
    </citation>
    <scope>NUCLEOTIDE SEQUENCE [LARGE SCALE GENOMIC DNA]</scope>
    <source>
        <strain evidence="4 5">DSM 24683</strain>
    </source>
</reference>
<evidence type="ECO:0000313" key="4">
    <source>
        <dbReference type="EMBL" id="TWD72030.1"/>
    </source>
</evidence>
<evidence type="ECO:0000313" key="5">
    <source>
        <dbReference type="Proteomes" id="UP000318380"/>
    </source>
</evidence>
<evidence type="ECO:0000256" key="1">
    <source>
        <dbReference type="ARBA" id="ARBA00023122"/>
    </source>
</evidence>
<name>A0A561AZJ3_9ACTN</name>
<organism evidence="4 5">
    <name type="scientific">Kribbella amoyensis</name>
    <dbReference type="NCBI Taxonomy" id="996641"/>
    <lineage>
        <taxon>Bacteria</taxon>
        <taxon>Bacillati</taxon>
        <taxon>Actinomycetota</taxon>
        <taxon>Actinomycetes</taxon>
        <taxon>Propionibacteriales</taxon>
        <taxon>Kribbellaceae</taxon>
        <taxon>Kribbella</taxon>
    </lineage>
</organism>
<accession>A0A561AZJ3</accession>
<dbReference type="InterPro" id="IPR046342">
    <property type="entry name" value="CBS_dom_sf"/>
</dbReference>
<dbReference type="AlphaFoldDB" id="A0A561AZJ3"/>
<dbReference type="RefSeq" id="WP_170284970.1">
    <property type="nucleotide sequence ID" value="NZ_VIVK01000005.1"/>
</dbReference>
<comment type="caution">
    <text evidence="4">The sequence shown here is derived from an EMBL/GenBank/DDBJ whole genome shotgun (WGS) entry which is preliminary data.</text>
</comment>
<dbReference type="Proteomes" id="UP000318380">
    <property type="component" value="Unassembled WGS sequence"/>
</dbReference>
<evidence type="ECO:0000259" key="3">
    <source>
        <dbReference type="PROSITE" id="PS51371"/>
    </source>
</evidence>
<sequence length="194" mass="20867">MLIRDLMTSPAITVTSDMPLGTALRILDDRKITAMPVLDQAGTLVGIVGEADLVPDEALLDDKVPISALRRVTDAPARRVADVMNHLVATVQADDELDSAVDLMWSTMVKSLPVVDHGKVVGMISRSDVVHLLAGRDDRIQAEVRELVETECADWLVTVQDGIVTVTGPADAHQRRVAEVLAHTVQGVVAVRIA</sequence>
<dbReference type="InterPro" id="IPR000644">
    <property type="entry name" value="CBS_dom"/>
</dbReference>
<dbReference type="InterPro" id="IPR051257">
    <property type="entry name" value="Diverse_CBS-Domain"/>
</dbReference>
<dbReference type="PANTHER" id="PTHR43080:SF2">
    <property type="entry name" value="CBS DOMAIN-CONTAINING PROTEIN"/>
    <property type="match status" value="1"/>
</dbReference>
<dbReference type="EMBL" id="VIVK01000005">
    <property type="protein sequence ID" value="TWD72030.1"/>
    <property type="molecule type" value="Genomic_DNA"/>
</dbReference>
<gene>
    <name evidence="4" type="ORF">FB561_7554</name>
</gene>
<keyword evidence="1 2" id="KW-0129">CBS domain</keyword>
<evidence type="ECO:0000256" key="2">
    <source>
        <dbReference type="PROSITE-ProRule" id="PRU00703"/>
    </source>
</evidence>
<dbReference type="Gene3D" id="3.10.580.10">
    <property type="entry name" value="CBS-domain"/>
    <property type="match status" value="1"/>
</dbReference>
<dbReference type="Pfam" id="PF00571">
    <property type="entry name" value="CBS"/>
    <property type="match status" value="2"/>
</dbReference>
<dbReference type="PANTHER" id="PTHR43080">
    <property type="entry name" value="CBS DOMAIN-CONTAINING PROTEIN CBSX3, MITOCHONDRIAL"/>
    <property type="match status" value="1"/>
</dbReference>
<feature type="domain" description="CBS" evidence="3">
    <location>
        <begin position="84"/>
        <end position="139"/>
    </location>
</feature>
<dbReference type="PROSITE" id="PS51371">
    <property type="entry name" value="CBS"/>
    <property type="match status" value="2"/>
</dbReference>
<feature type="domain" description="CBS" evidence="3">
    <location>
        <begin position="7"/>
        <end position="66"/>
    </location>
</feature>
<protein>
    <submittedName>
        <fullName evidence="4">CBS domain protein</fullName>
    </submittedName>
</protein>
<dbReference type="SUPFAM" id="SSF54631">
    <property type="entry name" value="CBS-domain pair"/>
    <property type="match status" value="1"/>
</dbReference>
<keyword evidence="5" id="KW-1185">Reference proteome</keyword>
<proteinExistence type="predicted"/>